<accession>A0ACC1SM70</accession>
<proteinExistence type="predicted"/>
<comment type="caution">
    <text evidence="1">The sequence shown here is derived from an EMBL/GenBank/DDBJ whole genome shotgun (WGS) entry which is preliminary data.</text>
</comment>
<reference evidence="1" key="1">
    <citation type="submission" date="2022-07" db="EMBL/GenBank/DDBJ databases">
        <title>Genome Sequence of Phlebia brevispora.</title>
        <authorList>
            <person name="Buettner E."/>
        </authorList>
    </citation>
    <scope>NUCLEOTIDE SEQUENCE</scope>
    <source>
        <strain evidence="1">MPL23</strain>
    </source>
</reference>
<keyword evidence="2" id="KW-1185">Reference proteome</keyword>
<sequence>MTRTHSDQVKLPKQSPAARREKTFRIRKLKTQGDEYSQKAGVKEGQDDLHLIVSRKLANHIKFNGAIILVVMHAAEATGICGAMMFWNEDMYTKYIVERYGVQVCRMPLGMKLMHPSLVKVPAVVQRLIRGWKSGQIQFERVPRKELGQAQSDAMETGRLRNETEKVGNPSQYRGKRRDARKVSTIGLRAKGPIRSRELTVD</sequence>
<dbReference type="Proteomes" id="UP001148662">
    <property type="component" value="Unassembled WGS sequence"/>
</dbReference>
<name>A0ACC1SM70_9APHY</name>
<dbReference type="EMBL" id="JANHOG010001161">
    <property type="protein sequence ID" value="KAJ3542513.1"/>
    <property type="molecule type" value="Genomic_DNA"/>
</dbReference>
<protein>
    <submittedName>
        <fullName evidence="1">Uncharacterized protein</fullName>
    </submittedName>
</protein>
<organism evidence="1 2">
    <name type="scientific">Phlebia brevispora</name>
    <dbReference type="NCBI Taxonomy" id="194682"/>
    <lineage>
        <taxon>Eukaryota</taxon>
        <taxon>Fungi</taxon>
        <taxon>Dikarya</taxon>
        <taxon>Basidiomycota</taxon>
        <taxon>Agaricomycotina</taxon>
        <taxon>Agaricomycetes</taxon>
        <taxon>Polyporales</taxon>
        <taxon>Meruliaceae</taxon>
        <taxon>Phlebia</taxon>
    </lineage>
</organism>
<evidence type="ECO:0000313" key="1">
    <source>
        <dbReference type="EMBL" id="KAJ3542513.1"/>
    </source>
</evidence>
<evidence type="ECO:0000313" key="2">
    <source>
        <dbReference type="Proteomes" id="UP001148662"/>
    </source>
</evidence>
<gene>
    <name evidence="1" type="ORF">NM688_g5963</name>
</gene>